<dbReference type="AlphaFoldDB" id="A0A4V6NMT3"/>
<keyword evidence="2" id="KW-1185">Reference proteome</keyword>
<evidence type="ECO:0000313" key="2">
    <source>
        <dbReference type="Proteomes" id="UP000294881"/>
    </source>
</evidence>
<dbReference type="EMBL" id="SLWL01000010">
    <property type="protein sequence ID" value="TCO12051.1"/>
    <property type="molecule type" value="Genomic_DNA"/>
</dbReference>
<comment type="caution">
    <text evidence="1">The sequence shown here is derived from an EMBL/GenBank/DDBJ whole genome shotgun (WGS) entry which is preliminary data.</text>
</comment>
<evidence type="ECO:0000313" key="1">
    <source>
        <dbReference type="EMBL" id="TCO12051.1"/>
    </source>
</evidence>
<organism evidence="1 2">
    <name type="scientific">Camelimonas lactis</name>
    <dbReference type="NCBI Taxonomy" id="659006"/>
    <lineage>
        <taxon>Bacteria</taxon>
        <taxon>Pseudomonadati</taxon>
        <taxon>Pseudomonadota</taxon>
        <taxon>Alphaproteobacteria</taxon>
        <taxon>Hyphomicrobiales</taxon>
        <taxon>Chelatococcaceae</taxon>
        <taxon>Camelimonas</taxon>
    </lineage>
</organism>
<dbReference type="Proteomes" id="UP000294881">
    <property type="component" value="Unassembled WGS sequence"/>
</dbReference>
<gene>
    <name evidence="1" type="ORF">EV666_11089</name>
</gene>
<reference evidence="1 2" key="1">
    <citation type="submission" date="2019-03" db="EMBL/GenBank/DDBJ databases">
        <title>Genomic Encyclopedia of Type Strains, Phase IV (KMG-IV): sequencing the most valuable type-strain genomes for metagenomic binning, comparative biology and taxonomic classification.</title>
        <authorList>
            <person name="Goeker M."/>
        </authorList>
    </citation>
    <scope>NUCLEOTIDE SEQUENCE [LARGE SCALE GENOMIC DNA]</scope>
    <source>
        <strain evidence="1 2">DSM 22958</strain>
    </source>
</reference>
<proteinExistence type="predicted"/>
<accession>A0A4V6NMT3</accession>
<name>A0A4V6NMT3_9HYPH</name>
<sequence length="50" mass="5467">MDPGRDPCAGYALEMNCKSWAWQRREPGGGDGPAWGSRGVRWVARAGPFC</sequence>
<protein>
    <submittedName>
        <fullName evidence="1">Uncharacterized protein</fullName>
    </submittedName>
</protein>